<gene>
    <name evidence="3" type="ORF">EPUS_02174</name>
</gene>
<proteinExistence type="predicted"/>
<organism evidence="3 4">
    <name type="scientific">Endocarpon pusillum (strain Z07020 / HMAS-L-300199)</name>
    <name type="common">Lichen-forming fungus</name>
    <dbReference type="NCBI Taxonomy" id="1263415"/>
    <lineage>
        <taxon>Eukaryota</taxon>
        <taxon>Fungi</taxon>
        <taxon>Dikarya</taxon>
        <taxon>Ascomycota</taxon>
        <taxon>Pezizomycotina</taxon>
        <taxon>Eurotiomycetes</taxon>
        <taxon>Chaetothyriomycetidae</taxon>
        <taxon>Verrucariales</taxon>
        <taxon>Verrucariaceae</taxon>
        <taxon>Endocarpon</taxon>
    </lineage>
</organism>
<dbReference type="AlphaFoldDB" id="U1G4P2"/>
<evidence type="ECO:0000313" key="4">
    <source>
        <dbReference type="Proteomes" id="UP000019373"/>
    </source>
</evidence>
<evidence type="ECO:0000256" key="1">
    <source>
        <dbReference type="SAM" id="MobiDB-lite"/>
    </source>
</evidence>
<dbReference type="InterPro" id="IPR054722">
    <property type="entry name" value="PolX-like_BBD"/>
</dbReference>
<dbReference type="eggNOG" id="ENOG502SZ82">
    <property type="taxonomic scope" value="Eukaryota"/>
</dbReference>
<accession>U1G4P2</accession>
<feature type="region of interest" description="Disordered" evidence="1">
    <location>
        <begin position="230"/>
        <end position="259"/>
    </location>
</feature>
<dbReference type="EMBL" id="KE721111">
    <property type="protein sequence ID" value="ERF72287.1"/>
    <property type="molecule type" value="Genomic_DNA"/>
</dbReference>
<feature type="domain" description="Retrovirus-related Pol polyprotein from transposon TNT 1-94-like beta-barrel" evidence="2">
    <location>
        <begin position="64"/>
        <end position="141"/>
    </location>
</feature>
<sequence length="259" mass="29830">MNKSFNNSKGDLLATTNETSSYISRLLNPDNHHQRQFRSTALCSPIKPDPSKVLLHNSDPCYDWIFSSASNAHIAIDRSAFKTYTPFMTYVLAISDHRQIPVKGIGSVDLDLRRKKGSRKCHTITLEHVLHAPSWMCNIFSDVYFEQGNGKFEHTWGDEGVQFMKRKDGGELRTWGFTEDFCGLERLVLARNLNGTSPMLDDPDREVFSINVKWPQGQQDRWEVFLEEQERKREDQKRMLVKRDGNVRQISESSMASKA</sequence>
<reference evidence="4" key="1">
    <citation type="journal article" date="2014" name="BMC Genomics">
        <title>Genome characteristics reveal the impact of lichenization on lichen-forming fungus Endocarpon pusillum Hedwig (Verrucariales, Ascomycota).</title>
        <authorList>
            <person name="Wang Y.-Y."/>
            <person name="Liu B."/>
            <person name="Zhang X.-Y."/>
            <person name="Zhou Q.-M."/>
            <person name="Zhang T."/>
            <person name="Li H."/>
            <person name="Yu Y.-F."/>
            <person name="Zhang X.-L."/>
            <person name="Hao X.-Y."/>
            <person name="Wang M."/>
            <person name="Wang L."/>
            <person name="Wei J.-C."/>
        </authorList>
    </citation>
    <scope>NUCLEOTIDE SEQUENCE [LARGE SCALE GENOMIC DNA]</scope>
    <source>
        <strain evidence="4">Z07020 / HMAS-L-300199</strain>
    </source>
</reference>
<feature type="compositionally biased region" description="Polar residues" evidence="1">
    <location>
        <begin position="248"/>
        <end position="259"/>
    </location>
</feature>
<dbReference type="OrthoDB" id="4232400at2759"/>
<dbReference type="PANTHER" id="PTHR40628">
    <property type="entry name" value="CHROMO DOMAIN-CONTAINING PROTEIN"/>
    <property type="match status" value="1"/>
</dbReference>
<feature type="compositionally biased region" description="Basic and acidic residues" evidence="1">
    <location>
        <begin position="230"/>
        <end position="246"/>
    </location>
</feature>
<dbReference type="PANTHER" id="PTHR40628:SF1">
    <property type="entry name" value="CHROMO DOMAIN-CONTAINING PROTEIN"/>
    <property type="match status" value="1"/>
</dbReference>
<evidence type="ECO:0000313" key="3">
    <source>
        <dbReference type="EMBL" id="ERF72287.1"/>
    </source>
</evidence>
<protein>
    <recommendedName>
        <fullName evidence="2">Retrovirus-related Pol polyprotein from transposon TNT 1-94-like beta-barrel domain-containing protein</fullName>
    </recommendedName>
</protein>
<dbReference type="HOGENOM" id="CLU_084818_0_0_1"/>
<dbReference type="GeneID" id="19237228"/>
<dbReference type="RefSeq" id="XP_007802132.1">
    <property type="nucleotide sequence ID" value="XM_007803941.1"/>
</dbReference>
<evidence type="ECO:0000259" key="2">
    <source>
        <dbReference type="Pfam" id="PF22936"/>
    </source>
</evidence>
<name>U1G4P2_ENDPU</name>
<dbReference type="Pfam" id="PF22936">
    <property type="entry name" value="Pol_BBD"/>
    <property type="match status" value="1"/>
</dbReference>
<dbReference type="Proteomes" id="UP000019373">
    <property type="component" value="Unassembled WGS sequence"/>
</dbReference>
<keyword evidence="4" id="KW-1185">Reference proteome</keyword>